<feature type="active site" description="Proton acceptor" evidence="11">
    <location>
        <position position="133"/>
    </location>
</feature>
<evidence type="ECO:0000256" key="10">
    <source>
        <dbReference type="ARBA" id="ARBA00023232"/>
    </source>
</evidence>
<keyword evidence="10" id="KW-0585">Phenylalanine catabolism</keyword>
<keyword evidence="6" id="KW-0378">Hydrolase</keyword>
<dbReference type="SUPFAM" id="SSF56529">
    <property type="entry name" value="FAH"/>
    <property type="match status" value="1"/>
</dbReference>
<evidence type="ECO:0000256" key="4">
    <source>
        <dbReference type="ARBA" id="ARBA00012094"/>
    </source>
</evidence>
<dbReference type="GO" id="GO:0004334">
    <property type="term" value="F:fumarylacetoacetase activity"/>
    <property type="evidence" value="ECO:0007669"/>
    <property type="project" value="UniProtKB-EC"/>
</dbReference>
<evidence type="ECO:0000313" key="17">
    <source>
        <dbReference type="Proteomes" id="UP000048908"/>
    </source>
</evidence>
<keyword evidence="8 13" id="KW-0460">Magnesium</keyword>
<feature type="binding site" evidence="12">
    <location>
        <position position="347"/>
    </location>
    <ligand>
        <name>substrate</name>
    </ligand>
</feature>
<dbReference type="SUPFAM" id="SSF63433">
    <property type="entry name" value="Fumarylacetoacetate hydrolase, FAH, N-terminal domain"/>
    <property type="match status" value="1"/>
</dbReference>
<evidence type="ECO:0000256" key="5">
    <source>
        <dbReference type="ARBA" id="ARBA00022723"/>
    </source>
</evidence>
<dbReference type="GO" id="GO:0046872">
    <property type="term" value="F:metal ion binding"/>
    <property type="evidence" value="ECO:0007669"/>
    <property type="project" value="UniProtKB-KW"/>
</dbReference>
<feature type="binding site" evidence="12">
    <location>
        <position position="242"/>
    </location>
    <ligand>
        <name>substrate</name>
    </ligand>
</feature>
<dbReference type="PANTHER" id="PTHR43069">
    <property type="entry name" value="FUMARYLACETOACETASE"/>
    <property type="match status" value="1"/>
</dbReference>
<dbReference type="OrthoDB" id="3766879at2"/>
<dbReference type="Pfam" id="PF09298">
    <property type="entry name" value="FAA_hydrolase_N"/>
    <property type="match status" value="1"/>
</dbReference>
<feature type="binding site" evidence="12">
    <location>
        <position position="128"/>
    </location>
    <ligand>
        <name>substrate</name>
    </ligand>
</feature>
<evidence type="ECO:0000256" key="13">
    <source>
        <dbReference type="PIRSR" id="PIRSR605959-3"/>
    </source>
</evidence>
<dbReference type="GO" id="GO:0006559">
    <property type="term" value="P:L-phenylalanine catabolic process"/>
    <property type="evidence" value="ECO:0007669"/>
    <property type="project" value="UniProtKB-UniPathway"/>
</dbReference>
<feature type="binding site" evidence="13">
    <location>
        <position position="201"/>
    </location>
    <ligand>
        <name>Ca(2+)</name>
        <dbReference type="ChEBI" id="CHEBI:29108"/>
    </ligand>
</feature>
<evidence type="ECO:0000259" key="15">
    <source>
        <dbReference type="Pfam" id="PF09298"/>
    </source>
</evidence>
<evidence type="ECO:0000256" key="12">
    <source>
        <dbReference type="PIRSR" id="PIRSR605959-2"/>
    </source>
</evidence>
<dbReference type="PANTHER" id="PTHR43069:SF2">
    <property type="entry name" value="FUMARYLACETOACETASE"/>
    <property type="match status" value="1"/>
</dbReference>
<dbReference type="InterPro" id="IPR005959">
    <property type="entry name" value="Fumarylacetoacetase"/>
</dbReference>
<dbReference type="GO" id="GO:0006572">
    <property type="term" value="P:L-tyrosine catabolic process"/>
    <property type="evidence" value="ECO:0007669"/>
    <property type="project" value="UniProtKB-KW"/>
</dbReference>
<dbReference type="InterPro" id="IPR036462">
    <property type="entry name" value="Fumarylacetoacetase_N_sf"/>
</dbReference>
<dbReference type="InterPro" id="IPR015377">
    <property type="entry name" value="Fumarylacetoacetase_N"/>
</dbReference>
<evidence type="ECO:0000259" key="14">
    <source>
        <dbReference type="Pfam" id="PF01557"/>
    </source>
</evidence>
<comment type="cofactor">
    <cofactor evidence="2 13">
        <name>Mg(2+)</name>
        <dbReference type="ChEBI" id="CHEBI:18420"/>
    </cofactor>
</comment>
<feature type="binding site" evidence="13">
    <location>
        <position position="231"/>
    </location>
    <ligand>
        <name>Mg(2+)</name>
        <dbReference type="ChEBI" id="CHEBI:18420"/>
    </ligand>
</feature>
<keyword evidence="17" id="KW-1185">Reference proteome</keyword>
<comment type="cofactor">
    <cofactor evidence="1 13">
        <name>Ca(2+)</name>
        <dbReference type="ChEBI" id="CHEBI:29108"/>
    </cofactor>
</comment>
<keyword evidence="7 13" id="KW-0106">Calcium</keyword>
<accession>A0A0M6XL05</accession>
<evidence type="ECO:0000313" key="16">
    <source>
        <dbReference type="EMBL" id="CTQ31870.1"/>
    </source>
</evidence>
<dbReference type="GO" id="GO:1902000">
    <property type="term" value="P:homogentisate catabolic process"/>
    <property type="evidence" value="ECO:0007669"/>
    <property type="project" value="TreeGrafter"/>
</dbReference>
<protein>
    <recommendedName>
        <fullName evidence="4">fumarylacetoacetase</fullName>
        <ecNumber evidence="4">3.7.1.2</ecNumber>
    </recommendedName>
</protein>
<evidence type="ECO:0000256" key="2">
    <source>
        <dbReference type="ARBA" id="ARBA00001946"/>
    </source>
</evidence>
<dbReference type="RefSeq" id="WP_055681348.1">
    <property type="nucleotide sequence ID" value="NZ_CXPG01000012.1"/>
</dbReference>
<feature type="domain" description="Fumarylacetoacetase-like C-terminal" evidence="14">
    <location>
        <begin position="124"/>
        <end position="390"/>
    </location>
</feature>
<evidence type="ECO:0000256" key="6">
    <source>
        <dbReference type="ARBA" id="ARBA00022801"/>
    </source>
</evidence>
<dbReference type="AlphaFoldDB" id="A0A0M6XL05"/>
<reference evidence="16 17" key="1">
    <citation type="submission" date="2015-07" db="EMBL/GenBank/DDBJ databases">
        <authorList>
            <person name="Noorani M."/>
        </authorList>
    </citation>
    <scope>NUCLEOTIDE SEQUENCE [LARGE SCALE GENOMIC DNA]</scope>
    <source>
        <strain evidence="16 17">CECT 5088</strain>
    </source>
</reference>
<comment type="pathway">
    <text evidence="3">Amino-acid degradation; L-phenylalanine degradation; acetoacetate and fumarate from L-phenylalanine: step 6/6.</text>
</comment>
<feature type="binding site" evidence="13">
    <location>
        <position position="251"/>
    </location>
    <ligand>
        <name>Mg(2+)</name>
        <dbReference type="ChEBI" id="CHEBI:18420"/>
    </ligand>
</feature>
<keyword evidence="9" id="KW-0828">Tyrosine catabolism</keyword>
<evidence type="ECO:0000256" key="8">
    <source>
        <dbReference type="ARBA" id="ARBA00022842"/>
    </source>
</evidence>
<proteinExistence type="predicted"/>
<dbReference type="InterPro" id="IPR036663">
    <property type="entry name" value="Fumarylacetoacetase_C_sf"/>
</dbReference>
<feature type="binding site" evidence="12">
    <location>
        <position position="142"/>
    </location>
    <ligand>
        <name>substrate</name>
    </ligand>
</feature>
<dbReference type="Gene3D" id="3.90.850.10">
    <property type="entry name" value="Fumarylacetoacetase-like, C-terminal domain"/>
    <property type="match status" value="1"/>
</dbReference>
<feature type="binding site" evidence="13">
    <location>
        <position position="199"/>
    </location>
    <ligand>
        <name>Ca(2+)</name>
        <dbReference type="ChEBI" id="CHEBI:29108"/>
    </ligand>
</feature>
<dbReference type="Pfam" id="PF01557">
    <property type="entry name" value="FAA_hydrolase"/>
    <property type="match status" value="1"/>
</dbReference>
<feature type="binding site" evidence="13">
    <location>
        <position position="255"/>
    </location>
    <ligand>
        <name>Mg(2+)</name>
        <dbReference type="ChEBI" id="CHEBI:18420"/>
    </ligand>
</feature>
<evidence type="ECO:0000256" key="7">
    <source>
        <dbReference type="ARBA" id="ARBA00022837"/>
    </source>
</evidence>
<dbReference type="NCBIfam" id="TIGR01266">
    <property type="entry name" value="fum_ac_acetase"/>
    <property type="match status" value="1"/>
</dbReference>
<evidence type="ECO:0000256" key="11">
    <source>
        <dbReference type="PIRSR" id="PIRSR605959-1"/>
    </source>
</evidence>
<dbReference type="InterPro" id="IPR011234">
    <property type="entry name" value="Fumarylacetoacetase-like_C"/>
</dbReference>
<sequence>MSLMKSWVAGANDPSGPFPLNNLPYGVFSPAGGGEARCGVAIGDMILDAAAAEAGGLISVDGGAVCADACWNPLMERGAGAWSAFRTRLQEMLAEGSSDRDAVERHLHPLEDATLHMPFRVAEFTDFYASRNHATNVGTIFRGAENALPPNWLHIPIGYNGRASSVVVSGTDVRRPWGQLKGPDDDAPRFEPCKRFDLELEMGAVVGTPSDGPIDVATADAHIFGYVLLNDWSARDIQAWEYQPLGPFQAKATATTISPWIVTRAALEPFRCDTPEREKPLLDYLREPGPMLYDIDLTVTLAPQGKDATVIARTNYNTMYYSAAQQLTHHTTAGSPMRTGDLLGSGTISGPEKDQRGALLELTWGGKEPITLDSGETRTFLEDGDTLTLLGQARGDGFTIGFGRCAGTLLPALDDPFKR</sequence>
<gene>
    <name evidence="16" type="ORF">JAN5088_00629</name>
</gene>
<evidence type="ECO:0000256" key="3">
    <source>
        <dbReference type="ARBA" id="ARBA00004782"/>
    </source>
</evidence>
<evidence type="ECO:0000256" key="9">
    <source>
        <dbReference type="ARBA" id="ARBA00022878"/>
    </source>
</evidence>
<dbReference type="Gene3D" id="2.30.30.230">
    <property type="entry name" value="Fumarylacetoacetase, N-terminal domain"/>
    <property type="match status" value="1"/>
</dbReference>
<organism evidence="16 17">
    <name type="scientific">Jannaschia rubra</name>
    <dbReference type="NCBI Taxonomy" id="282197"/>
    <lineage>
        <taxon>Bacteria</taxon>
        <taxon>Pseudomonadati</taxon>
        <taxon>Pseudomonadota</taxon>
        <taxon>Alphaproteobacteria</taxon>
        <taxon>Rhodobacterales</taxon>
        <taxon>Roseobacteraceae</taxon>
        <taxon>Jannaschia</taxon>
    </lineage>
</organism>
<feature type="binding site" evidence="13">
    <location>
        <position position="231"/>
    </location>
    <ligand>
        <name>Ca(2+)</name>
        <dbReference type="ChEBI" id="CHEBI:29108"/>
    </ligand>
</feature>
<dbReference type="STRING" id="282197.SAMN04488517_1159"/>
<evidence type="ECO:0000256" key="1">
    <source>
        <dbReference type="ARBA" id="ARBA00001913"/>
    </source>
</evidence>
<dbReference type="EMBL" id="CXPG01000012">
    <property type="protein sequence ID" value="CTQ31870.1"/>
    <property type="molecule type" value="Genomic_DNA"/>
</dbReference>
<dbReference type="UniPathway" id="UPA00139">
    <property type="reaction ID" value="UER00341"/>
</dbReference>
<feature type="binding site" evidence="12">
    <location>
        <position position="238"/>
    </location>
    <ligand>
        <name>substrate</name>
    </ligand>
</feature>
<feature type="binding site" evidence="13">
    <location>
        <position position="126"/>
    </location>
    <ligand>
        <name>Ca(2+)</name>
        <dbReference type="ChEBI" id="CHEBI:29108"/>
    </ligand>
</feature>
<feature type="domain" description="Fumarylacetoacetase N-terminal" evidence="15">
    <location>
        <begin position="21"/>
        <end position="118"/>
    </location>
</feature>
<keyword evidence="5 13" id="KW-0479">Metal-binding</keyword>
<dbReference type="EC" id="3.7.1.2" evidence="4"/>
<name>A0A0M6XL05_9RHOB</name>
<dbReference type="Proteomes" id="UP000048908">
    <property type="component" value="Unassembled WGS sequence"/>
</dbReference>